<evidence type="ECO:0000313" key="1">
    <source>
        <dbReference type="EMBL" id="CAL1676149.1"/>
    </source>
</evidence>
<name>A0AAV2N8P9_9HYME</name>
<accession>A0AAV2N8P9</accession>
<gene>
    <name evidence="1" type="ORF">LPLAT_LOCUS2388</name>
</gene>
<organism evidence="1 2">
    <name type="scientific">Lasius platythorax</name>
    <dbReference type="NCBI Taxonomy" id="488582"/>
    <lineage>
        <taxon>Eukaryota</taxon>
        <taxon>Metazoa</taxon>
        <taxon>Ecdysozoa</taxon>
        <taxon>Arthropoda</taxon>
        <taxon>Hexapoda</taxon>
        <taxon>Insecta</taxon>
        <taxon>Pterygota</taxon>
        <taxon>Neoptera</taxon>
        <taxon>Endopterygota</taxon>
        <taxon>Hymenoptera</taxon>
        <taxon>Apocrita</taxon>
        <taxon>Aculeata</taxon>
        <taxon>Formicoidea</taxon>
        <taxon>Formicidae</taxon>
        <taxon>Formicinae</taxon>
        <taxon>Lasius</taxon>
        <taxon>Lasius</taxon>
    </lineage>
</organism>
<protein>
    <submittedName>
        <fullName evidence="1">Uncharacterized protein</fullName>
    </submittedName>
</protein>
<evidence type="ECO:0000313" key="2">
    <source>
        <dbReference type="Proteomes" id="UP001497644"/>
    </source>
</evidence>
<proteinExistence type="predicted"/>
<reference evidence="1" key="1">
    <citation type="submission" date="2024-04" db="EMBL/GenBank/DDBJ databases">
        <authorList>
            <consortium name="Molecular Ecology Group"/>
        </authorList>
    </citation>
    <scope>NUCLEOTIDE SEQUENCE</scope>
</reference>
<sequence>MGRQSHSNQVDERKWLQSAALLISQIANLKVNPRQRSPDSAYGVFNLSGANCRFSPTARGLIIALYRVETSGEIASLPWPIRRVQRF</sequence>
<dbReference type="AlphaFoldDB" id="A0AAV2N8P9"/>
<dbReference type="Proteomes" id="UP001497644">
    <property type="component" value="Chromosome 11"/>
</dbReference>
<keyword evidence="2" id="KW-1185">Reference proteome</keyword>
<dbReference type="EMBL" id="OZ034834">
    <property type="protein sequence ID" value="CAL1676149.1"/>
    <property type="molecule type" value="Genomic_DNA"/>
</dbReference>